<proteinExistence type="predicted"/>
<dbReference type="AlphaFoldDB" id="A0AAV9RRN9"/>
<dbReference type="EMBL" id="JAHHUM010001472">
    <property type="protein sequence ID" value="KAK5611553.1"/>
    <property type="molecule type" value="Genomic_DNA"/>
</dbReference>
<accession>A0AAV9RRN9</accession>
<keyword evidence="2" id="KW-1185">Reference proteome</keyword>
<evidence type="ECO:0000313" key="1">
    <source>
        <dbReference type="EMBL" id="KAK5611553.1"/>
    </source>
</evidence>
<dbReference type="Proteomes" id="UP001311232">
    <property type="component" value="Unassembled WGS sequence"/>
</dbReference>
<protein>
    <submittedName>
        <fullName evidence="1">Uncharacterized protein</fullName>
    </submittedName>
</protein>
<comment type="caution">
    <text evidence="1">The sequence shown here is derived from an EMBL/GenBank/DDBJ whole genome shotgun (WGS) entry which is preliminary data.</text>
</comment>
<evidence type="ECO:0000313" key="2">
    <source>
        <dbReference type="Proteomes" id="UP001311232"/>
    </source>
</evidence>
<reference evidence="1 2" key="1">
    <citation type="submission" date="2021-06" db="EMBL/GenBank/DDBJ databases">
        <authorList>
            <person name="Palmer J.M."/>
        </authorList>
    </citation>
    <scope>NUCLEOTIDE SEQUENCE [LARGE SCALE GENOMIC DNA]</scope>
    <source>
        <strain evidence="1 2">MEX-2019</strain>
        <tissue evidence="1">Muscle</tissue>
    </source>
</reference>
<organism evidence="1 2">
    <name type="scientific">Crenichthys baileyi</name>
    <name type="common">White River springfish</name>
    <dbReference type="NCBI Taxonomy" id="28760"/>
    <lineage>
        <taxon>Eukaryota</taxon>
        <taxon>Metazoa</taxon>
        <taxon>Chordata</taxon>
        <taxon>Craniata</taxon>
        <taxon>Vertebrata</taxon>
        <taxon>Euteleostomi</taxon>
        <taxon>Actinopterygii</taxon>
        <taxon>Neopterygii</taxon>
        <taxon>Teleostei</taxon>
        <taxon>Neoteleostei</taxon>
        <taxon>Acanthomorphata</taxon>
        <taxon>Ovalentaria</taxon>
        <taxon>Atherinomorphae</taxon>
        <taxon>Cyprinodontiformes</taxon>
        <taxon>Goodeidae</taxon>
        <taxon>Crenichthys</taxon>
    </lineage>
</organism>
<gene>
    <name evidence="1" type="ORF">CRENBAI_014920</name>
</gene>
<name>A0AAV9RRN9_9TELE</name>
<sequence length="87" mass="9717">MSSWGQECQRTTKDTISELASGVWNTIHAVLGPCWRGDGACISAMAYRMATEGTDVSHDPRVQVRSYRSDHNSSGRWPVVCFVVLHY</sequence>